<reference evidence="1 2" key="1">
    <citation type="submission" date="2017-11" db="EMBL/GenBank/DDBJ databases">
        <title>Complete genome of a free-living desiccation-tolerant cyanobacterium and its photosynthetic adaptation to extreme terrestrial habitat.</title>
        <authorList>
            <person name="Shang J."/>
        </authorList>
    </citation>
    <scope>NUCLEOTIDE SEQUENCE [LARGE SCALE GENOMIC DNA]</scope>
    <source>
        <strain evidence="1 2">CCNUN1</strain>
    </source>
</reference>
<sequence>MRLLAAERSASQEVHDRVELVWTGQEVVGSQSRDTSVVVRELFSTAKSSILIWEIQQLKKNSDF</sequence>
<organism evidence="1 2">
    <name type="scientific">Nostoc flagelliforme CCNUN1</name>
    <dbReference type="NCBI Taxonomy" id="2038116"/>
    <lineage>
        <taxon>Bacteria</taxon>
        <taxon>Bacillati</taxon>
        <taxon>Cyanobacteriota</taxon>
        <taxon>Cyanophyceae</taxon>
        <taxon>Nostocales</taxon>
        <taxon>Nostocaceae</taxon>
        <taxon>Nostoc</taxon>
    </lineage>
</organism>
<dbReference type="EMBL" id="CP024785">
    <property type="protein sequence ID" value="AUB42259.1"/>
    <property type="molecule type" value="Genomic_DNA"/>
</dbReference>
<name>A0A2K8T3M2_9NOSO</name>
<evidence type="ECO:0000313" key="1">
    <source>
        <dbReference type="EMBL" id="AUB42259.1"/>
    </source>
</evidence>
<evidence type="ECO:0000313" key="2">
    <source>
        <dbReference type="Proteomes" id="UP000232003"/>
    </source>
</evidence>
<protein>
    <submittedName>
        <fullName evidence="1">Phospholipase D/Transphosphatidylase</fullName>
    </submittedName>
</protein>
<dbReference type="KEGG" id="nfl:COO91_08371"/>
<dbReference type="Proteomes" id="UP000232003">
    <property type="component" value="Chromosome"/>
</dbReference>
<dbReference type="AlphaFoldDB" id="A0A2K8T3M2"/>
<proteinExistence type="predicted"/>
<accession>A0A2K8T3M2</accession>
<keyword evidence="2" id="KW-1185">Reference proteome</keyword>
<gene>
    <name evidence="1" type="ORF">COO91_08371</name>
</gene>